<dbReference type="PANTHER" id="PTHR30570">
    <property type="entry name" value="PERIPLASMIC PHOSPHATE BINDING COMPONENT OF PHOSPHATE ABC TRANSPORTER"/>
    <property type="match status" value="1"/>
</dbReference>
<proteinExistence type="predicted"/>
<dbReference type="InterPro" id="IPR024370">
    <property type="entry name" value="PBP_domain"/>
</dbReference>
<feature type="chain" id="PRO_5036904995" evidence="3">
    <location>
        <begin position="22"/>
        <end position="348"/>
    </location>
</feature>
<gene>
    <name evidence="5" type="ORF">GCM10011491_17050</name>
</gene>
<dbReference type="PANTHER" id="PTHR30570:SF1">
    <property type="entry name" value="PHOSPHATE-BINDING PROTEIN PSTS"/>
    <property type="match status" value="1"/>
</dbReference>
<dbReference type="Gene3D" id="3.40.190.10">
    <property type="entry name" value="Periplasmic binding protein-like II"/>
    <property type="match status" value="2"/>
</dbReference>
<evidence type="ECO:0000259" key="4">
    <source>
        <dbReference type="Pfam" id="PF12849"/>
    </source>
</evidence>
<reference evidence="5" key="2">
    <citation type="submission" date="2020-09" db="EMBL/GenBank/DDBJ databases">
        <authorList>
            <person name="Sun Q."/>
            <person name="Zhou Y."/>
        </authorList>
    </citation>
    <scope>NUCLEOTIDE SEQUENCE</scope>
    <source>
        <strain evidence="5">CGMCC 1.15082</strain>
    </source>
</reference>
<dbReference type="InterPro" id="IPR050811">
    <property type="entry name" value="Phosphate_ABC_transporter"/>
</dbReference>
<protein>
    <submittedName>
        <fullName evidence="5">Phosphate ABC transporter substrate-binding protein</fullName>
    </submittedName>
</protein>
<evidence type="ECO:0000256" key="3">
    <source>
        <dbReference type="SAM" id="SignalP"/>
    </source>
</evidence>
<keyword evidence="6" id="KW-1185">Reference proteome</keyword>
<dbReference type="SUPFAM" id="SSF53850">
    <property type="entry name" value="Periplasmic binding protein-like II"/>
    <property type="match status" value="1"/>
</dbReference>
<accession>A0A916SBB4</accession>
<evidence type="ECO:0000256" key="2">
    <source>
        <dbReference type="SAM" id="MobiDB-lite"/>
    </source>
</evidence>
<evidence type="ECO:0000256" key="1">
    <source>
        <dbReference type="ARBA" id="ARBA00022729"/>
    </source>
</evidence>
<sequence>MKKMIYTTAALAIAAAMSVSAAEARDQIQVAGSSTVLPYAKIVAETFGETYPNFKTPVVESGGSGAGIKEFCKGVGENTIDIANASRAMKDSELKSCADAGVKDVQEVRIGYDGIVFATDIKGPNWNLTPKDIFSALAAKVAVDGKLVDNPNTKWSQVNKDLPDWDIAAYIPGEKHGTREVFEEKLLAEGCKETGTLEAMEKGGMDKKAAEKACLQVRKDGKAVDIDGDYSETLARISSNKTGVGVFGLAFYENNADKLKVATVEGVTPSVETISSGKYPVSRPLFFYVKKAHIGVIPGLKEYVDFFLSDQMIGPDSPLADYGLVPAPDSERVSQREAFDAGKTMQAK</sequence>
<feature type="signal peptide" evidence="3">
    <location>
        <begin position="1"/>
        <end position="21"/>
    </location>
</feature>
<evidence type="ECO:0000313" key="6">
    <source>
        <dbReference type="Proteomes" id="UP000646478"/>
    </source>
</evidence>
<organism evidence="5 6">
    <name type="scientific">Brucella endophytica</name>
    <dbReference type="NCBI Taxonomy" id="1963359"/>
    <lineage>
        <taxon>Bacteria</taxon>
        <taxon>Pseudomonadati</taxon>
        <taxon>Pseudomonadota</taxon>
        <taxon>Alphaproteobacteria</taxon>
        <taxon>Hyphomicrobiales</taxon>
        <taxon>Brucellaceae</taxon>
        <taxon>Brucella/Ochrobactrum group</taxon>
        <taxon>Brucella</taxon>
    </lineage>
</organism>
<feature type="compositionally biased region" description="Basic and acidic residues" evidence="2">
    <location>
        <begin position="329"/>
        <end position="340"/>
    </location>
</feature>
<reference evidence="5" key="1">
    <citation type="journal article" date="2014" name="Int. J. Syst. Evol. Microbiol.">
        <title>Complete genome sequence of Corynebacterium casei LMG S-19264T (=DSM 44701T), isolated from a smear-ripened cheese.</title>
        <authorList>
            <consortium name="US DOE Joint Genome Institute (JGI-PGF)"/>
            <person name="Walter F."/>
            <person name="Albersmeier A."/>
            <person name="Kalinowski J."/>
            <person name="Ruckert C."/>
        </authorList>
    </citation>
    <scope>NUCLEOTIDE SEQUENCE</scope>
    <source>
        <strain evidence="5">CGMCC 1.15082</strain>
    </source>
</reference>
<dbReference type="Proteomes" id="UP000646478">
    <property type="component" value="Unassembled WGS sequence"/>
</dbReference>
<dbReference type="EMBL" id="BMHH01000005">
    <property type="protein sequence ID" value="GGA89764.1"/>
    <property type="molecule type" value="Genomic_DNA"/>
</dbReference>
<keyword evidence="1 3" id="KW-0732">Signal</keyword>
<dbReference type="RefSeq" id="WP_188823397.1">
    <property type="nucleotide sequence ID" value="NZ_BMHH01000005.1"/>
</dbReference>
<dbReference type="Pfam" id="PF12849">
    <property type="entry name" value="PBP_like_2"/>
    <property type="match status" value="1"/>
</dbReference>
<feature type="region of interest" description="Disordered" evidence="2">
    <location>
        <begin position="324"/>
        <end position="348"/>
    </location>
</feature>
<feature type="domain" description="PBP" evidence="4">
    <location>
        <begin position="21"/>
        <end position="310"/>
    </location>
</feature>
<comment type="caution">
    <text evidence="5">The sequence shown here is derived from an EMBL/GenBank/DDBJ whole genome shotgun (WGS) entry which is preliminary data.</text>
</comment>
<name>A0A916SBB4_9HYPH</name>
<dbReference type="AlphaFoldDB" id="A0A916SBB4"/>
<evidence type="ECO:0000313" key="5">
    <source>
        <dbReference type="EMBL" id="GGA89764.1"/>
    </source>
</evidence>